<evidence type="ECO:0000313" key="1">
    <source>
        <dbReference type="EMBL" id="OPJ75692.1"/>
    </source>
</evidence>
<protein>
    <submittedName>
        <fullName evidence="1">Uncharacterized protein</fullName>
    </submittedName>
</protein>
<gene>
    <name evidence="1" type="ORF">AV530_011883</name>
</gene>
<reference evidence="1 2" key="1">
    <citation type="submission" date="2016-02" db="EMBL/GenBank/DDBJ databases">
        <title>Band-tailed pigeon sequencing and assembly.</title>
        <authorList>
            <person name="Soares A.E."/>
            <person name="Novak B.J."/>
            <person name="Rice E.S."/>
            <person name="O'Connell B."/>
            <person name="Chang D."/>
            <person name="Weber S."/>
            <person name="Shapiro B."/>
        </authorList>
    </citation>
    <scope>NUCLEOTIDE SEQUENCE [LARGE SCALE GENOMIC DNA]</scope>
    <source>
        <strain evidence="1">BTP2013</strain>
        <tissue evidence="1">Blood</tissue>
    </source>
</reference>
<dbReference type="AlphaFoldDB" id="A0A1V4JU10"/>
<dbReference type="EMBL" id="LSYS01006159">
    <property type="protein sequence ID" value="OPJ75692.1"/>
    <property type="molecule type" value="Genomic_DNA"/>
</dbReference>
<sequence>MCRVSAGTPFPGGTEDANLLICGTLVSLLNQKPRARGVPRGRCCNALSDAGLATCCPATALPSSAGAVDV</sequence>
<evidence type="ECO:0000313" key="2">
    <source>
        <dbReference type="Proteomes" id="UP000190648"/>
    </source>
</evidence>
<proteinExistence type="predicted"/>
<comment type="caution">
    <text evidence="1">The sequence shown here is derived from an EMBL/GenBank/DDBJ whole genome shotgun (WGS) entry which is preliminary data.</text>
</comment>
<organism evidence="1 2">
    <name type="scientific">Patagioenas fasciata monilis</name>
    <dbReference type="NCBI Taxonomy" id="372326"/>
    <lineage>
        <taxon>Eukaryota</taxon>
        <taxon>Metazoa</taxon>
        <taxon>Chordata</taxon>
        <taxon>Craniata</taxon>
        <taxon>Vertebrata</taxon>
        <taxon>Euteleostomi</taxon>
        <taxon>Archelosauria</taxon>
        <taxon>Archosauria</taxon>
        <taxon>Dinosauria</taxon>
        <taxon>Saurischia</taxon>
        <taxon>Theropoda</taxon>
        <taxon>Coelurosauria</taxon>
        <taxon>Aves</taxon>
        <taxon>Neognathae</taxon>
        <taxon>Neoaves</taxon>
        <taxon>Columbimorphae</taxon>
        <taxon>Columbiformes</taxon>
        <taxon>Columbidae</taxon>
        <taxon>Patagioenas</taxon>
    </lineage>
</organism>
<keyword evidence="2" id="KW-1185">Reference proteome</keyword>
<dbReference type="Proteomes" id="UP000190648">
    <property type="component" value="Unassembled WGS sequence"/>
</dbReference>
<accession>A0A1V4JU10</accession>
<name>A0A1V4JU10_PATFA</name>